<dbReference type="PROSITE" id="PS00018">
    <property type="entry name" value="EF_HAND_1"/>
    <property type="match status" value="1"/>
</dbReference>
<dbReference type="InterPro" id="IPR050230">
    <property type="entry name" value="CALM/Myosin/TropC-like"/>
</dbReference>
<dbReference type="EMBL" id="JH819075">
    <property type="protein sequence ID" value="EKC29884.1"/>
    <property type="molecule type" value="Genomic_DNA"/>
</dbReference>
<dbReference type="SUPFAM" id="SSF47473">
    <property type="entry name" value="EF-hand"/>
    <property type="match status" value="1"/>
</dbReference>
<evidence type="ECO:0000256" key="3">
    <source>
        <dbReference type="ARBA" id="ARBA00023179"/>
    </source>
</evidence>
<dbReference type="Gene3D" id="1.10.238.10">
    <property type="entry name" value="EF-hand"/>
    <property type="match status" value="2"/>
</dbReference>
<evidence type="ECO:0000256" key="2">
    <source>
        <dbReference type="ARBA" id="ARBA00022837"/>
    </source>
</evidence>
<gene>
    <name evidence="6" type="ORF">CGI_10023459</name>
</gene>
<evidence type="ECO:0000256" key="4">
    <source>
        <dbReference type="SAM" id="MobiDB-lite"/>
    </source>
</evidence>
<dbReference type="PANTHER" id="PTHR23048">
    <property type="entry name" value="MYOSIN LIGHT CHAIN 1, 3"/>
    <property type="match status" value="1"/>
</dbReference>
<dbReference type="InterPro" id="IPR011992">
    <property type="entry name" value="EF-hand-dom_pair"/>
</dbReference>
<feature type="region of interest" description="Disordered" evidence="4">
    <location>
        <begin position="1"/>
        <end position="33"/>
    </location>
</feature>
<reference evidence="6" key="1">
    <citation type="journal article" date="2012" name="Nature">
        <title>The oyster genome reveals stress adaptation and complexity of shell formation.</title>
        <authorList>
            <person name="Zhang G."/>
            <person name="Fang X."/>
            <person name="Guo X."/>
            <person name="Li L."/>
            <person name="Luo R."/>
            <person name="Xu F."/>
            <person name="Yang P."/>
            <person name="Zhang L."/>
            <person name="Wang X."/>
            <person name="Qi H."/>
            <person name="Xiong Z."/>
            <person name="Que H."/>
            <person name="Xie Y."/>
            <person name="Holland P.W."/>
            <person name="Paps J."/>
            <person name="Zhu Y."/>
            <person name="Wu F."/>
            <person name="Chen Y."/>
            <person name="Wang J."/>
            <person name="Peng C."/>
            <person name="Meng J."/>
            <person name="Yang L."/>
            <person name="Liu J."/>
            <person name="Wen B."/>
            <person name="Zhang N."/>
            <person name="Huang Z."/>
            <person name="Zhu Q."/>
            <person name="Feng Y."/>
            <person name="Mount A."/>
            <person name="Hedgecock D."/>
            <person name="Xu Z."/>
            <person name="Liu Y."/>
            <person name="Domazet-Loso T."/>
            <person name="Du Y."/>
            <person name="Sun X."/>
            <person name="Zhang S."/>
            <person name="Liu B."/>
            <person name="Cheng P."/>
            <person name="Jiang X."/>
            <person name="Li J."/>
            <person name="Fan D."/>
            <person name="Wang W."/>
            <person name="Fu W."/>
            <person name="Wang T."/>
            <person name="Wang B."/>
            <person name="Zhang J."/>
            <person name="Peng Z."/>
            <person name="Li Y."/>
            <person name="Li N."/>
            <person name="Wang J."/>
            <person name="Chen M."/>
            <person name="He Y."/>
            <person name="Tan F."/>
            <person name="Song X."/>
            <person name="Zheng Q."/>
            <person name="Huang R."/>
            <person name="Yang H."/>
            <person name="Du X."/>
            <person name="Chen L."/>
            <person name="Yang M."/>
            <person name="Gaffney P.M."/>
            <person name="Wang S."/>
            <person name="Luo L."/>
            <person name="She Z."/>
            <person name="Ming Y."/>
            <person name="Huang W."/>
            <person name="Zhang S."/>
            <person name="Huang B."/>
            <person name="Zhang Y."/>
            <person name="Qu T."/>
            <person name="Ni P."/>
            <person name="Miao G."/>
            <person name="Wang J."/>
            <person name="Wang Q."/>
            <person name="Steinberg C.E."/>
            <person name="Wang H."/>
            <person name="Li N."/>
            <person name="Qian L."/>
            <person name="Zhang G."/>
            <person name="Li Y."/>
            <person name="Yang H."/>
            <person name="Liu X."/>
            <person name="Wang J."/>
            <person name="Yin Y."/>
            <person name="Wang J."/>
        </authorList>
    </citation>
    <scope>NUCLEOTIDE SEQUENCE [LARGE SCALE GENOMIC DNA]</scope>
    <source>
        <strain evidence="6">05x7-T-G4-1.051#20</strain>
    </source>
</reference>
<keyword evidence="3" id="KW-0514">Muscle protein</keyword>
<dbReference type="PANTHER" id="PTHR23048:SF0">
    <property type="entry name" value="CALMODULIN LIKE 3"/>
    <property type="match status" value="1"/>
</dbReference>
<dbReference type="InterPro" id="IPR002048">
    <property type="entry name" value="EF_hand_dom"/>
</dbReference>
<keyword evidence="1" id="KW-0677">Repeat</keyword>
<dbReference type="GO" id="GO:0016460">
    <property type="term" value="C:myosin II complex"/>
    <property type="evidence" value="ECO:0007669"/>
    <property type="project" value="TreeGrafter"/>
</dbReference>
<evidence type="ECO:0000259" key="5">
    <source>
        <dbReference type="PROSITE" id="PS50222"/>
    </source>
</evidence>
<feature type="domain" description="EF-hand" evidence="5">
    <location>
        <begin position="87"/>
        <end position="122"/>
    </location>
</feature>
<protein>
    <submittedName>
        <fullName evidence="6">Calmodulin</fullName>
    </submittedName>
</protein>
<dbReference type="HOGENOM" id="CLU_061288_2_0_1"/>
<feature type="domain" description="EF-hand" evidence="5">
    <location>
        <begin position="51"/>
        <end position="86"/>
    </location>
</feature>
<proteinExistence type="predicted"/>
<feature type="domain" description="EF-hand" evidence="5">
    <location>
        <begin position="15"/>
        <end position="50"/>
    </location>
</feature>
<dbReference type="InParanoid" id="K1QFJ8"/>
<dbReference type="SMART" id="SM00054">
    <property type="entry name" value="EFh"/>
    <property type="match status" value="4"/>
</dbReference>
<dbReference type="AlphaFoldDB" id="K1QFJ8"/>
<evidence type="ECO:0000313" key="6">
    <source>
        <dbReference type="EMBL" id="EKC29884.1"/>
    </source>
</evidence>
<accession>K1QFJ8</accession>
<dbReference type="GO" id="GO:0005509">
    <property type="term" value="F:calcium ion binding"/>
    <property type="evidence" value="ECO:0007669"/>
    <property type="project" value="InterPro"/>
</dbReference>
<organism evidence="6">
    <name type="scientific">Magallana gigas</name>
    <name type="common">Pacific oyster</name>
    <name type="synonym">Crassostrea gigas</name>
    <dbReference type="NCBI Taxonomy" id="29159"/>
    <lineage>
        <taxon>Eukaryota</taxon>
        <taxon>Metazoa</taxon>
        <taxon>Spiralia</taxon>
        <taxon>Lophotrochozoa</taxon>
        <taxon>Mollusca</taxon>
        <taxon>Bivalvia</taxon>
        <taxon>Autobranchia</taxon>
        <taxon>Pteriomorphia</taxon>
        <taxon>Ostreida</taxon>
        <taxon>Ostreoidea</taxon>
        <taxon>Ostreidae</taxon>
        <taxon>Magallana</taxon>
    </lineage>
</organism>
<dbReference type="CDD" id="cd00051">
    <property type="entry name" value="EFh"/>
    <property type="match status" value="1"/>
</dbReference>
<name>K1QFJ8_MAGGI</name>
<dbReference type="PROSITE" id="PS50222">
    <property type="entry name" value="EF_HAND_2"/>
    <property type="match status" value="4"/>
</dbReference>
<keyword evidence="2" id="KW-0106">Calcium</keyword>
<dbReference type="FunFam" id="1.10.238.10:FF:000001">
    <property type="entry name" value="Calmodulin 1"/>
    <property type="match status" value="1"/>
</dbReference>
<dbReference type="InterPro" id="IPR018247">
    <property type="entry name" value="EF_Hand_1_Ca_BS"/>
</dbReference>
<feature type="compositionally biased region" description="Basic and acidic residues" evidence="4">
    <location>
        <begin position="1"/>
        <end position="21"/>
    </location>
</feature>
<evidence type="ECO:0000256" key="1">
    <source>
        <dbReference type="ARBA" id="ARBA00022737"/>
    </source>
</evidence>
<sequence length="156" mass="17742">MQQDVAKRSKARSDETQKVWKEAFSSQDDDSDGLISVGKLETLLKSIGCNPSEEDVQKVISKSNKTVDDKIDFDEFALMMDTYEQIQVEEMMLQTFRVVDQDGDGFISAQELQSAMSDMGENVTEEEVKTMIESADLDLDGQINFKEFLRVMLYKV</sequence>
<dbReference type="Pfam" id="PF13499">
    <property type="entry name" value="EF-hand_7"/>
    <property type="match status" value="2"/>
</dbReference>
<feature type="domain" description="EF-hand" evidence="5">
    <location>
        <begin position="123"/>
        <end position="156"/>
    </location>
</feature>